<dbReference type="EMBL" id="QSUL01000020">
    <property type="protein sequence ID" value="RGN31264.1"/>
    <property type="molecule type" value="Genomic_DNA"/>
</dbReference>
<evidence type="ECO:0000256" key="1">
    <source>
        <dbReference type="PROSITE-ProRule" id="PRU00339"/>
    </source>
</evidence>
<dbReference type="PROSITE" id="PS50005">
    <property type="entry name" value="TPR"/>
    <property type="match status" value="1"/>
</dbReference>
<protein>
    <submittedName>
        <fullName evidence="3">Uncharacterized protein</fullName>
    </submittedName>
</protein>
<reference evidence="3 4" key="1">
    <citation type="submission" date="2018-08" db="EMBL/GenBank/DDBJ databases">
        <title>A genome reference for cultivated species of the human gut microbiota.</title>
        <authorList>
            <person name="Zou Y."/>
            <person name="Xue W."/>
            <person name="Luo G."/>
        </authorList>
    </citation>
    <scope>NUCLEOTIDE SEQUENCE [LARGE SCALE GENOMIC DNA]</scope>
    <source>
        <strain evidence="3 4">OM05-15BH</strain>
    </source>
</reference>
<feature type="repeat" description="TPR" evidence="1">
    <location>
        <begin position="81"/>
        <end position="114"/>
    </location>
</feature>
<evidence type="ECO:0000313" key="4">
    <source>
        <dbReference type="Proteomes" id="UP000260983"/>
    </source>
</evidence>
<proteinExistence type="predicted"/>
<dbReference type="SUPFAM" id="SSF48452">
    <property type="entry name" value="TPR-like"/>
    <property type="match status" value="2"/>
</dbReference>
<dbReference type="SMART" id="SM00028">
    <property type="entry name" value="TPR"/>
    <property type="match status" value="3"/>
</dbReference>
<keyword evidence="2" id="KW-0732">Signal</keyword>
<sequence>MRKLFILLFFSASSLLMAQNTNPIQEAMANYDYETALKLMEQETPTVPLLYQKGRALKGLGYNDKALLVFQEIIEQDSLTPRAYIEAAECCKSIAKQREALDYYQSALNLNPDNKYVRIQYISLLLNMKRDRDALRESNLLAAQDSSAFVLHLRAESMSRVCDNSDVHLVIEAYQDIQERYPKDYMAPAILGNIYIAARQFDEAIGTTEKYRCLDSTNILVNRVNAQAYCMNKYYPEAIERYNYLLQNGDSTFLTCLYAGISHYATEDFYVARDLLKKAVKEDGSNVNAHYYLGRACSKTPWTKEGVLHLETAINLTIPSDSTIVPLYTGLADCYKMANMYKEQADILLEQYERYDKNKHKLLYDAAYVYYYSLKNTPKAEQCLKAYLKTRPKNNDKLQEVDADGVPIIGENNRYNAAETWLKDIQEKKKVNDFFQGKGSGTQGK</sequence>
<name>A0A3E5B1C0_9BACE</name>
<dbReference type="InterPro" id="IPR011990">
    <property type="entry name" value="TPR-like_helical_dom_sf"/>
</dbReference>
<dbReference type="Proteomes" id="UP000260983">
    <property type="component" value="Unassembled WGS sequence"/>
</dbReference>
<feature type="signal peptide" evidence="2">
    <location>
        <begin position="1"/>
        <end position="18"/>
    </location>
</feature>
<evidence type="ECO:0000256" key="2">
    <source>
        <dbReference type="SAM" id="SignalP"/>
    </source>
</evidence>
<dbReference type="AlphaFoldDB" id="A0A3E5B1C0"/>
<dbReference type="Gene3D" id="1.25.40.10">
    <property type="entry name" value="Tetratricopeptide repeat domain"/>
    <property type="match status" value="2"/>
</dbReference>
<dbReference type="PANTHER" id="PTHR12558:SF47">
    <property type="entry name" value="LIPOPOLYSACCHARIDE ASSEMBLY PROTEIN B"/>
    <property type="match status" value="1"/>
</dbReference>
<gene>
    <name evidence="3" type="ORF">DXB65_21380</name>
</gene>
<keyword evidence="1" id="KW-0802">TPR repeat</keyword>
<comment type="caution">
    <text evidence="3">The sequence shown here is derived from an EMBL/GenBank/DDBJ whole genome shotgun (WGS) entry which is preliminary data.</text>
</comment>
<feature type="chain" id="PRO_5017771502" evidence="2">
    <location>
        <begin position="19"/>
        <end position="445"/>
    </location>
</feature>
<dbReference type="RefSeq" id="WP_117725503.1">
    <property type="nucleotide sequence ID" value="NZ_QSUL01000020.1"/>
</dbReference>
<dbReference type="InterPro" id="IPR019734">
    <property type="entry name" value="TPR_rpt"/>
</dbReference>
<evidence type="ECO:0000313" key="3">
    <source>
        <dbReference type="EMBL" id="RGN31264.1"/>
    </source>
</evidence>
<dbReference type="PANTHER" id="PTHR12558">
    <property type="entry name" value="CELL DIVISION CYCLE 16,23,27"/>
    <property type="match status" value="1"/>
</dbReference>
<accession>A0A3E5B1C0</accession>
<organism evidence="3 4">
    <name type="scientific">Bacteroides oleiciplenus</name>
    <dbReference type="NCBI Taxonomy" id="626931"/>
    <lineage>
        <taxon>Bacteria</taxon>
        <taxon>Pseudomonadati</taxon>
        <taxon>Bacteroidota</taxon>
        <taxon>Bacteroidia</taxon>
        <taxon>Bacteroidales</taxon>
        <taxon>Bacteroidaceae</taxon>
        <taxon>Bacteroides</taxon>
    </lineage>
</organism>